<dbReference type="AlphaFoldDB" id="A0ABD7D8P6"/>
<organism evidence="1 4">
    <name type="scientific">Streptomyces californicus</name>
    <dbReference type="NCBI Taxonomy" id="67351"/>
    <lineage>
        <taxon>Bacteria</taxon>
        <taxon>Bacillati</taxon>
        <taxon>Actinomycetota</taxon>
        <taxon>Actinomycetes</taxon>
        <taxon>Kitasatosporales</taxon>
        <taxon>Streptomycetaceae</taxon>
        <taxon>Streptomyces</taxon>
    </lineage>
</organism>
<evidence type="ECO:0000313" key="2">
    <source>
        <dbReference type="EMBL" id="QRV45831.1"/>
    </source>
</evidence>
<dbReference type="EMBL" id="CP070250">
    <property type="protein sequence ID" value="QRV45831.1"/>
    <property type="molecule type" value="Genomic_DNA"/>
</dbReference>
<dbReference type="GeneID" id="63984656"/>
<dbReference type="RefSeq" id="WP_030119598.1">
    <property type="nucleotide sequence ID" value="NZ_CP070243.1"/>
</dbReference>
<dbReference type="Proteomes" id="UP000623926">
    <property type="component" value="Plasmid unnamed3"/>
</dbReference>
<protein>
    <submittedName>
        <fullName evidence="1">Uncharacterized protein</fullName>
    </submittedName>
</protein>
<reference evidence="3 4" key="1">
    <citation type="submission" date="2021-02" db="EMBL/GenBank/DDBJ databases">
        <title>FDA dAtabase for Regulatory Grade micrObial Sequences (FDA-ARGOS): Supporting development and validation of Infectious Disease Dx tests.</title>
        <authorList>
            <person name="Sproer C."/>
            <person name="Gronow S."/>
            <person name="Severitt S."/>
            <person name="Schroder I."/>
            <person name="Tallon L."/>
            <person name="Sadzewicz L."/>
            <person name="Zhao X."/>
            <person name="Boylan J."/>
            <person name="Ott S."/>
            <person name="Bowen H."/>
            <person name="Vavikolanu K."/>
            <person name="Mehta A."/>
            <person name="Aluvathingal J."/>
            <person name="Nadendla S."/>
            <person name="Lowell S."/>
            <person name="Myers T."/>
            <person name="Yan Y."/>
            <person name="Sichtig H."/>
        </authorList>
    </citation>
    <scope>NUCLEOTIDE SEQUENCE [LARGE SCALE GENOMIC DNA]</scope>
    <source>
        <strain evidence="2 3">FDAARGOS_1211</strain>
        <strain evidence="1 4">FDAARGOS_1212</strain>
        <plasmid evidence="2 3">unnamed1</plasmid>
        <plasmid evidence="1 4">unnamed3</plasmid>
    </source>
</reference>
<name>A0ABD7D8P6_9ACTN</name>
<geneLocation type="plasmid" evidence="1 4">
    <name>unnamed3</name>
</geneLocation>
<geneLocation type="plasmid" evidence="2 3">
    <name>unnamed1</name>
</geneLocation>
<sequence length="79" mass="9267">MDRFPFPDDLIEAQRQWHATYRALAVPRPLHATELRRRLLLLSARVYWHPFWSTSEGWSPAARVVLRRLTAGDRRADAA</sequence>
<gene>
    <name evidence="2" type="ORF">I6J41_34070</name>
    <name evidence="1" type="ORF">I6J42_34680</name>
</gene>
<evidence type="ECO:0000313" key="4">
    <source>
        <dbReference type="Proteomes" id="UP000623926"/>
    </source>
</evidence>
<dbReference type="Proteomes" id="UP000598054">
    <property type="component" value="Plasmid unnamed1"/>
</dbReference>
<accession>A0ABD7D8P6</accession>
<dbReference type="EMBL" id="CP070247">
    <property type="protein sequence ID" value="QRV39216.1"/>
    <property type="molecule type" value="Genomic_DNA"/>
</dbReference>
<keyword evidence="1" id="KW-0614">Plasmid</keyword>
<proteinExistence type="predicted"/>
<evidence type="ECO:0000313" key="3">
    <source>
        <dbReference type="Proteomes" id="UP000598054"/>
    </source>
</evidence>
<evidence type="ECO:0000313" key="1">
    <source>
        <dbReference type="EMBL" id="QRV39216.1"/>
    </source>
</evidence>
<keyword evidence="3" id="KW-1185">Reference proteome</keyword>